<proteinExistence type="predicted"/>
<keyword evidence="3 5" id="KW-0863">Zinc-finger</keyword>
<keyword evidence="2" id="KW-0677">Repeat</keyword>
<keyword evidence="9" id="KW-1185">Reference proteome</keyword>
<name>A0A6A6MFA4_HEVBR</name>
<dbReference type="InterPro" id="IPR041367">
    <property type="entry name" value="Znf-CCCH_4"/>
</dbReference>
<evidence type="ECO:0000256" key="3">
    <source>
        <dbReference type="ARBA" id="ARBA00022771"/>
    </source>
</evidence>
<dbReference type="InterPro" id="IPR000571">
    <property type="entry name" value="Znf_CCCH"/>
</dbReference>
<dbReference type="Pfam" id="PF00642">
    <property type="entry name" value="zf-CCCH"/>
    <property type="match status" value="1"/>
</dbReference>
<organism evidence="8 9">
    <name type="scientific">Hevea brasiliensis</name>
    <name type="common">Para rubber tree</name>
    <name type="synonym">Siphonia brasiliensis</name>
    <dbReference type="NCBI Taxonomy" id="3981"/>
    <lineage>
        <taxon>Eukaryota</taxon>
        <taxon>Viridiplantae</taxon>
        <taxon>Streptophyta</taxon>
        <taxon>Embryophyta</taxon>
        <taxon>Tracheophyta</taxon>
        <taxon>Spermatophyta</taxon>
        <taxon>Magnoliopsida</taxon>
        <taxon>eudicotyledons</taxon>
        <taxon>Gunneridae</taxon>
        <taxon>Pentapetalae</taxon>
        <taxon>rosids</taxon>
        <taxon>fabids</taxon>
        <taxon>Malpighiales</taxon>
        <taxon>Euphorbiaceae</taxon>
        <taxon>Crotonoideae</taxon>
        <taxon>Micrandreae</taxon>
        <taxon>Hevea</taxon>
    </lineage>
</organism>
<dbReference type="EMBL" id="JAAGAX010000006">
    <property type="protein sequence ID" value="KAF2310669.1"/>
    <property type="molecule type" value="Genomic_DNA"/>
</dbReference>
<dbReference type="GO" id="GO:0003729">
    <property type="term" value="F:mRNA binding"/>
    <property type="evidence" value="ECO:0007669"/>
    <property type="project" value="InterPro"/>
</dbReference>
<dbReference type="GO" id="GO:0008270">
    <property type="term" value="F:zinc ion binding"/>
    <property type="evidence" value="ECO:0007669"/>
    <property type="project" value="UniProtKB-KW"/>
</dbReference>
<dbReference type="SUPFAM" id="SSF90229">
    <property type="entry name" value="CCCH zinc finger"/>
    <property type="match status" value="3"/>
</dbReference>
<feature type="zinc finger region" description="C3H1-type" evidence="5">
    <location>
        <begin position="232"/>
        <end position="260"/>
    </location>
</feature>
<reference evidence="8 9" key="1">
    <citation type="journal article" date="2020" name="Mol. Plant">
        <title>The Chromosome-Based Rubber Tree Genome Provides New Insights into Spurge Genome Evolution and Rubber Biosynthesis.</title>
        <authorList>
            <person name="Liu J."/>
            <person name="Shi C."/>
            <person name="Shi C.C."/>
            <person name="Li W."/>
            <person name="Zhang Q.J."/>
            <person name="Zhang Y."/>
            <person name="Li K."/>
            <person name="Lu H.F."/>
            <person name="Shi C."/>
            <person name="Zhu S.T."/>
            <person name="Xiao Z.Y."/>
            <person name="Nan H."/>
            <person name="Yue Y."/>
            <person name="Zhu X.G."/>
            <person name="Wu Y."/>
            <person name="Hong X.N."/>
            <person name="Fan G.Y."/>
            <person name="Tong Y."/>
            <person name="Zhang D."/>
            <person name="Mao C.L."/>
            <person name="Liu Y.L."/>
            <person name="Hao S.J."/>
            <person name="Liu W.Q."/>
            <person name="Lv M.Q."/>
            <person name="Zhang H.B."/>
            <person name="Liu Y."/>
            <person name="Hu-Tang G.R."/>
            <person name="Wang J.P."/>
            <person name="Wang J.H."/>
            <person name="Sun Y.H."/>
            <person name="Ni S.B."/>
            <person name="Chen W.B."/>
            <person name="Zhang X.C."/>
            <person name="Jiao Y.N."/>
            <person name="Eichler E.E."/>
            <person name="Li G.H."/>
            <person name="Liu X."/>
            <person name="Gao L.Z."/>
        </authorList>
    </citation>
    <scope>NUCLEOTIDE SEQUENCE [LARGE SCALE GENOMIC DNA]</scope>
    <source>
        <strain evidence="9">cv. GT1</strain>
        <tissue evidence="8">Leaf</tissue>
    </source>
</reference>
<feature type="region of interest" description="Disordered" evidence="6">
    <location>
        <begin position="38"/>
        <end position="76"/>
    </location>
</feature>
<feature type="region of interest" description="Disordered" evidence="6">
    <location>
        <begin position="272"/>
        <end position="293"/>
    </location>
</feature>
<dbReference type="InterPro" id="IPR045877">
    <property type="entry name" value="ZFP36-like"/>
</dbReference>
<dbReference type="FunFam" id="4.10.1000.10:FF:000037">
    <property type="entry name" value="Zinc finger CCCH domain-containing protein 39"/>
    <property type="match status" value="1"/>
</dbReference>
<sequence>MSYPDSRPPFMSAQFPYQSGSDAIGVWPQFPVNSNEQFDSLSQFEQLQPPYKRPRNPEDSSSQSVNSKMPLPNNLPINKGTTNIFFKTRMCAKFRTGNCKNGENCNFAHGMQDLRQPPPNWQELVGGGVRAEEDRSAGNWDDDQRIIHKMKLCKKFYNGEECPYGDRCNFLHEDPSKFRDDIGRFRESSAISIGTTGQPMVPGIGGSNATEVNKPVINSCSDAFRANMKPVYWKTKLCTKWETTGQCPFGEKCHFAHGQAELKVPGGRAEGENAGSILTKPPVLANNASPSTTASVPNVIEEAQSKKCLLKWKGPKKINRIYGDWLDDLPLVQNLTNQVES</sequence>
<feature type="domain" description="C3H1-type" evidence="7">
    <location>
        <begin position="232"/>
        <end position="260"/>
    </location>
</feature>
<evidence type="ECO:0000256" key="1">
    <source>
        <dbReference type="ARBA" id="ARBA00022723"/>
    </source>
</evidence>
<feature type="domain" description="C3H1-type" evidence="7">
    <location>
        <begin position="147"/>
        <end position="175"/>
    </location>
</feature>
<keyword evidence="4 5" id="KW-0862">Zinc</keyword>
<dbReference type="PANTHER" id="PTHR12547">
    <property type="entry name" value="CCCH ZINC FINGER/TIS11-RELATED"/>
    <property type="match status" value="1"/>
</dbReference>
<dbReference type="GO" id="GO:0010468">
    <property type="term" value="P:regulation of gene expression"/>
    <property type="evidence" value="ECO:0007669"/>
    <property type="project" value="UniProtKB-ARBA"/>
</dbReference>
<dbReference type="FunFam" id="4.10.1000.10:FF:000003">
    <property type="entry name" value="Zinc finger CCCH domain-containing protein"/>
    <property type="match status" value="2"/>
</dbReference>
<dbReference type="PANTHER" id="PTHR12547:SF121">
    <property type="entry name" value="ZINC FINGER CCCH DOMAIN-CONTAINING PROTEIN 39"/>
    <property type="match status" value="1"/>
</dbReference>
<feature type="zinc finger region" description="C3H1-type" evidence="5">
    <location>
        <begin position="85"/>
        <end position="112"/>
    </location>
</feature>
<evidence type="ECO:0000256" key="2">
    <source>
        <dbReference type="ARBA" id="ARBA00022737"/>
    </source>
</evidence>
<accession>A0A6A6MFA4</accession>
<evidence type="ECO:0000313" key="9">
    <source>
        <dbReference type="Proteomes" id="UP000467840"/>
    </source>
</evidence>
<evidence type="ECO:0000256" key="5">
    <source>
        <dbReference type="PROSITE-ProRule" id="PRU00723"/>
    </source>
</evidence>
<feature type="zinc finger region" description="C3H1-type" evidence="5">
    <location>
        <begin position="147"/>
        <end position="175"/>
    </location>
</feature>
<dbReference type="InterPro" id="IPR036855">
    <property type="entry name" value="Znf_CCCH_sf"/>
</dbReference>
<dbReference type="Pfam" id="PF25427">
    <property type="entry name" value="zf-CCCH_UNK"/>
    <property type="match status" value="1"/>
</dbReference>
<dbReference type="Pfam" id="PF18044">
    <property type="entry name" value="zf-CCCH_4"/>
    <property type="match status" value="1"/>
</dbReference>
<dbReference type="GO" id="GO:0051252">
    <property type="term" value="P:regulation of RNA metabolic process"/>
    <property type="evidence" value="ECO:0007669"/>
    <property type="project" value="UniProtKB-ARBA"/>
</dbReference>
<protein>
    <recommendedName>
        <fullName evidence="7">C3H1-type domain-containing protein</fullName>
    </recommendedName>
</protein>
<keyword evidence="1 5" id="KW-0479">Metal-binding</keyword>
<dbReference type="PROSITE" id="PS50103">
    <property type="entry name" value="ZF_C3H1"/>
    <property type="match status" value="3"/>
</dbReference>
<feature type="domain" description="C3H1-type" evidence="7">
    <location>
        <begin position="85"/>
        <end position="112"/>
    </location>
</feature>
<evidence type="ECO:0000256" key="4">
    <source>
        <dbReference type="ARBA" id="ARBA00022833"/>
    </source>
</evidence>
<dbReference type="AlphaFoldDB" id="A0A6A6MFA4"/>
<dbReference type="SMART" id="SM00356">
    <property type="entry name" value="ZnF_C3H1"/>
    <property type="match status" value="3"/>
</dbReference>
<comment type="caution">
    <text evidence="8">The sequence shown here is derived from an EMBL/GenBank/DDBJ whole genome shotgun (WGS) entry which is preliminary data.</text>
</comment>
<gene>
    <name evidence="8" type="ORF">GH714_016149</name>
</gene>
<dbReference type="Proteomes" id="UP000467840">
    <property type="component" value="Chromosome 14"/>
</dbReference>
<evidence type="ECO:0000259" key="7">
    <source>
        <dbReference type="PROSITE" id="PS50103"/>
    </source>
</evidence>
<evidence type="ECO:0000256" key="6">
    <source>
        <dbReference type="SAM" id="MobiDB-lite"/>
    </source>
</evidence>
<dbReference type="Gene3D" id="4.10.1000.10">
    <property type="entry name" value="Zinc finger, CCCH-type"/>
    <property type="match status" value="3"/>
</dbReference>
<evidence type="ECO:0000313" key="8">
    <source>
        <dbReference type="EMBL" id="KAF2310669.1"/>
    </source>
</evidence>